<dbReference type="Gramene" id="ERM95354">
    <property type="protein sequence ID" value="ERM95354"/>
    <property type="gene ID" value="AMTR_s00008p00183710"/>
</dbReference>
<accession>W1NJF1</accession>
<evidence type="ECO:0000313" key="1">
    <source>
        <dbReference type="EMBL" id="ERM95354.1"/>
    </source>
</evidence>
<dbReference type="EMBL" id="KI397486">
    <property type="protein sequence ID" value="ERM95354.1"/>
    <property type="molecule type" value="Genomic_DNA"/>
</dbReference>
<evidence type="ECO:0000313" key="2">
    <source>
        <dbReference type="Proteomes" id="UP000017836"/>
    </source>
</evidence>
<organism evidence="1 2">
    <name type="scientific">Amborella trichopoda</name>
    <dbReference type="NCBI Taxonomy" id="13333"/>
    <lineage>
        <taxon>Eukaryota</taxon>
        <taxon>Viridiplantae</taxon>
        <taxon>Streptophyta</taxon>
        <taxon>Embryophyta</taxon>
        <taxon>Tracheophyta</taxon>
        <taxon>Spermatophyta</taxon>
        <taxon>Magnoliopsida</taxon>
        <taxon>Amborellales</taxon>
        <taxon>Amborellaceae</taxon>
        <taxon>Amborella</taxon>
    </lineage>
</organism>
<protein>
    <submittedName>
        <fullName evidence="1">Uncharacterized protein</fullName>
    </submittedName>
</protein>
<gene>
    <name evidence="1" type="ORF">AMTR_s00008p00183710</name>
</gene>
<dbReference type="HOGENOM" id="CLU_2472063_0_0_1"/>
<dbReference type="Proteomes" id="UP000017836">
    <property type="component" value="Unassembled WGS sequence"/>
</dbReference>
<name>W1NJF1_AMBTC</name>
<sequence>MVSGKAIEGAPVPAMPTSGSGFDGAKGLKELAKFGLLTSIPPTHAFPLDLTASNVSSSSVEEQLPTIDFSFLHAKEATVRSKAIHNLA</sequence>
<keyword evidence="2" id="KW-1185">Reference proteome</keyword>
<dbReference type="AlphaFoldDB" id="W1NJF1"/>
<proteinExistence type="predicted"/>
<reference evidence="2" key="1">
    <citation type="journal article" date="2013" name="Science">
        <title>The Amborella genome and the evolution of flowering plants.</title>
        <authorList>
            <consortium name="Amborella Genome Project"/>
        </authorList>
    </citation>
    <scope>NUCLEOTIDE SEQUENCE [LARGE SCALE GENOMIC DNA]</scope>
</reference>